<dbReference type="AlphaFoldDB" id="A0A7J6MW05"/>
<proteinExistence type="predicted"/>
<gene>
    <name evidence="1" type="ORF">FOZ60_000921</name>
</gene>
<reference evidence="1 2" key="1">
    <citation type="submission" date="2020-04" db="EMBL/GenBank/DDBJ databases">
        <title>Perkinsus olseni comparative genomics.</title>
        <authorList>
            <person name="Bogema D.R."/>
        </authorList>
    </citation>
    <scope>NUCLEOTIDE SEQUENCE [LARGE SCALE GENOMIC DNA]</scope>
    <source>
        <strain evidence="1">00978-12</strain>
    </source>
</reference>
<comment type="caution">
    <text evidence="1">The sequence shown here is derived from an EMBL/GenBank/DDBJ whole genome shotgun (WGS) entry which is preliminary data.</text>
</comment>
<sequence length="157" mass="17819">IFFPRRWQPWALLRAIAFAVLYYVRGRLRIPVLCSGRIAATIAGLMLTLCRMVLQEQTQEGQLSPRMFSGVVGMATYVTPDVATSELTVPDATQRYSLRTLPALYWVRCGWPWSAILGDIPFETIAVDYYVGDWGMTQQRAGELSWATDTEEQRKPP</sequence>
<feature type="non-terminal residue" evidence="1">
    <location>
        <position position="1"/>
    </location>
</feature>
<evidence type="ECO:0000313" key="2">
    <source>
        <dbReference type="Proteomes" id="UP000541610"/>
    </source>
</evidence>
<evidence type="ECO:0000313" key="1">
    <source>
        <dbReference type="EMBL" id="KAF4675799.1"/>
    </source>
</evidence>
<protein>
    <submittedName>
        <fullName evidence="1">Uncharacterized protein</fullName>
    </submittedName>
</protein>
<dbReference type="Proteomes" id="UP000541610">
    <property type="component" value="Unassembled WGS sequence"/>
</dbReference>
<dbReference type="EMBL" id="JABANP010001101">
    <property type="protein sequence ID" value="KAF4675799.1"/>
    <property type="molecule type" value="Genomic_DNA"/>
</dbReference>
<accession>A0A7J6MW05</accession>
<organism evidence="1 2">
    <name type="scientific">Perkinsus olseni</name>
    <name type="common">Perkinsus atlanticus</name>
    <dbReference type="NCBI Taxonomy" id="32597"/>
    <lineage>
        <taxon>Eukaryota</taxon>
        <taxon>Sar</taxon>
        <taxon>Alveolata</taxon>
        <taxon>Perkinsozoa</taxon>
        <taxon>Perkinsea</taxon>
        <taxon>Perkinsida</taxon>
        <taxon>Perkinsidae</taxon>
        <taxon>Perkinsus</taxon>
    </lineage>
</organism>
<name>A0A7J6MW05_PEROL</name>